<dbReference type="InterPro" id="IPR000719">
    <property type="entry name" value="Prot_kinase_dom"/>
</dbReference>
<keyword evidence="3" id="KW-1185">Reference proteome</keyword>
<accession>A0A9N9F9Z5</accession>
<dbReference type="SMART" id="SM00671">
    <property type="entry name" value="SEL1"/>
    <property type="match status" value="2"/>
</dbReference>
<dbReference type="Gene3D" id="1.25.40.10">
    <property type="entry name" value="Tetratricopeptide repeat domain"/>
    <property type="match status" value="1"/>
</dbReference>
<name>A0A9N9F9Z5_9GLOM</name>
<dbReference type="Gene3D" id="1.20.930.20">
    <property type="entry name" value="Adaptor protein Cbl, N-terminal domain"/>
    <property type="match status" value="1"/>
</dbReference>
<organism evidence="2 3">
    <name type="scientific">Ambispora leptoticha</name>
    <dbReference type="NCBI Taxonomy" id="144679"/>
    <lineage>
        <taxon>Eukaryota</taxon>
        <taxon>Fungi</taxon>
        <taxon>Fungi incertae sedis</taxon>
        <taxon>Mucoromycota</taxon>
        <taxon>Glomeromycotina</taxon>
        <taxon>Glomeromycetes</taxon>
        <taxon>Archaeosporales</taxon>
        <taxon>Ambisporaceae</taxon>
        <taxon>Ambispora</taxon>
    </lineage>
</organism>
<dbReference type="Pfam" id="PF07714">
    <property type="entry name" value="PK_Tyr_Ser-Thr"/>
    <property type="match status" value="1"/>
</dbReference>
<comment type="caution">
    <text evidence="2">The sequence shown here is derived from an EMBL/GenBank/DDBJ whole genome shotgun (WGS) entry which is preliminary data.</text>
</comment>
<reference evidence="2" key="1">
    <citation type="submission" date="2021-06" db="EMBL/GenBank/DDBJ databases">
        <authorList>
            <person name="Kallberg Y."/>
            <person name="Tangrot J."/>
            <person name="Rosling A."/>
        </authorList>
    </citation>
    <scope>NUCLEOTIDE SEQUENCE</scope>
    <source>
        <strain evidence="2">FL130A</strain>
    </source>
</reference>
<dbReference type="OrthoDB" id="2314769at2759"/>
<dbReference type="GO" id="GO:0005524">
    <property type="term" value="F:ATP binding"/>
    <property type="evidence" value="ECO:0007669"/>
    <property type="project" value="InterPro"/>
</dbReference>
<dbReference type="Gene3D" id="1.10.510.10">
    <property type="entry name" value="Transferase(Phosphotransferase) domain 1"/>
    <property type="match status" value="1"/>
</dbReference>
<dbReference type="AlphaFoldDB" id="A0A9N9F9Z5"/>
<evidence type="ECO:0000313" key="3">
    <source>
        <dbReference type="Proteomes" id="UP000789508"/>
    </source>
</evidence>
<dbReference type="InterPro" id="IPR011990">
    <property type="entry name" value="TPR-like_helical_dom_sf"/>
</dbReference>
<dbReference type="Proteomes" id="UP000789508">
    <property type="component" value="Unassembled WGS sequence"/>
</dbReference>
<dbReference type="GO" id="GO:0004674">
    <property type="term" value="F:protein serine/threonine kinase activity"/>
    <property type="evidence" value="ECO:0007669"/>
    <property type="project" value="TreeGrafter"/>
</dbReference>
<gene>
    <name evidence="2" type="ORF">ALEPTO_LOCUS4395</name>
</gene>
<dbReference type="InterPro" id="IPR059179">
    <property type="entry name" value="MLKL-like_MCAfunc"/>
</dbReference>
<dbReference type="InterPro" id="IPR011009">
    <property type="entry name" value="Kinase-like_dom_sf"/>
</dbReference>
<feature type="domain" description="Protein kinase" evidence="1">
    <location>
        <begin position="272"/>
        <end position="544"/>
    </location>
</feature>
<dbReference type="InterPro" id="IPR051681">
    <property type="entry name" value="Ser/Thr_Kinases-Pseudokinases"/>
</dbReference>
<proteinExistence type="predicted"/>
<evidence type="ECO:0000259" key="1">
    <source>
        <dbReference type="PROSITE" id="PS50011"/>
    </source>
</evidence>
<dbReference type="InterPro" id="IPR036537">
    <property type="entry name" value="Adaptor_Cbl_N_dom_sf"/>
</dbReference>
<dbReference type="EMBL" id="CAJVPS010001002">
    <property type="protein sequence ID" value="CAG8519593.1"/>
    <property type="molecule type" value="Genomic_DNA"/>
</dbReference>
<dbReference type="CDD" id="cd21037">
    <property type="entry name" value="MLKL_NTD"/>
    <property type="match status" value="1"/>
</dbReference>
<dbReference type="PANTHER" id="PTHR44329">
    <property type="entry name" value="SERINE/THREONINE-PROTEIN KINASE TNNI3K-RELATED"/>
    <property type="match status" value="1"/>
</dbReference>
<dbReference type="InterPro" id="IPR006597">
    <property type="entry name" value="Sel1-like"/>
</dbReference>
<dbReference type="PROSITE" id="PS00109">
    <property type="entry name" value="PROTEIN_KINASE_TYR"/>
    <property type="match status" value="1"/>
</dbReference>
<dbReference type="SUPFAM" id="SSF56112">
    <property type="entry name" value="Protein kinase-like (PK-like)"/>
    <property type="match status" value="1"/>
</dbReference>
<dbReference type="PROSITE" id="PS50011">
    <property type="entry name" value="PROTEIN_KINASE_DOM"/>
    <property type="match status" value="1"/>
</dbReference>
<dbReference type="InterPro" id="IPR001245">
    <property type="entry name" value="Ser-Thr/Tyr_kinase_cat_dom"/>
</dbReference>
<dbReference type="Pfam" id="PF08238">
    <property type="entry name" value="Sel1"/>
    <property type="match status" value="2"/>
</dbReference>
<dbReference type="SUPFAM" id="SSF81901">
    <property type="entry name" value="HCP-like"/>
    <property type="match status" value="1"/>
</dbReference>
<sequence length="735" mass="86678">MAKDSKSNLDQTYQTSIARNRNTHAFGYPQIQRPYMMMPFGLDRHQQQSYNFKLKQLSDNDDFEYIGREMFVEEVIPYEPIDFQDGVELFQTFTPFRPLIENIIRFVDSAKTAYREAEHNRQACAILLDRLNSAKYAVERLKTQKYEKITFFSKGNYKILWQFQKNIEKILNFMEAISQIKGIRKFKNLSGYKMIEEHFEKLTTEFDEHMKSLNFTTNEDPQRQNDKDILKNDLKKMRIYLDTIQGGITTHRKEISENIEVVSTLIELFQQQLTHNPYGKSQQISVQEVLDEPELNLKDFSQKLSSIKKVQRRKRLRDTIDVAWVEIETKTPPQTHLKTQIAILKKLQDSTNIIKYHGLAEEAGKRYLVTEWAEYGNLKETYVRRGPLEWRRKLDFAIGICRGLTYLRAVEIIHHDIRPENILITSQMEAKIANYGFLRNNVNELSIIRYIAPERLNDPSYQTDFRCEIYSLGMVLWEIAEEREPLAKIRPQELHKVLRENYREEFSKNDVPAAWKKVYRSATHKDPEFRPTITDVFNALYPVWQKFKKEFNPSIEEINEASASTETMPRLVSVEMTVNEAITEHRKKSENRGKIFECFSEYAELGDLSAKYWKGYYLYYNVLEMDDTNKEERLQNAAKLFREAAEHDIPEAQLRYGHCLWRGEGIEKNIDEAIDYFQKAAHNGNHTAMFNIGNIYYNGINAEKDEIKGEYWLRMAAYAGQPKAVEMCKQKNIML</sequence>
<dbReference type="GO" id="GO:0007166">
    <property type="term" value="P:cell surface receptor signaling pathway"/>
    <property type="evidence" value="ECO:0007669"/>
    <property type="project" value="InterPro"/>
</dbReference>
<dbReference type="InterPro" id="IPR008266">
    <property type="entry name" value="Tyr_kinase_AS"/>
</dbReference>
<evidence type="ECO:0000313" key="2">
    <source>
        <dbReference type="EMBL" id="CAG8519593.1"/>
    </source>
</evidence>
<protein>
    <submittedName>
        <fullName evidence="2">6567_t:CDS:1</fullName>
    </submittedName>
</protein>